<dbReference type="EMBL" id="FN653173">
    <property type="protein sequence ID" value="CBY13264.1"/>
    <property type="molecule type" value="Genomic_DNA"/>
</dbReference>
<evidence type="ECO:0000256" key="2">
    <source>
        <dbReference type="SAM" id="MobiDB-lite"/>
    </source>
</evidence>
<evidence type="ECO:0000256" key="1">
    <source>
        <dbReference type="SAM" id="Coils"/>
    </source>
</evidence>
<protein>
    <submittedName>
        <fullName evidence="4">Uncharacterized protein</fullName>
    </submittedName>
</protein>
<accession>E4XU67</accession>
<reference evidence="4" key="1">
    <citation type="journal article" date="2010" name="Science">
        <title>Plasticity of animal genome architecture unmasked by rapid evolution of a pelagic tunicate.</title>
        <authorList>
            <person name="Denoeud F."/>
            <person name="Henriet S."/>
            <person name="Mungpakdee S."/>
            <person name="Aury J.M."/>
            <person name="Da Silva C."/>
            <person name="Brinkmann H."/>
            <person name="Mikhaleva J."/>
            <person name="Olsen L.C."/>
            <person name="Jubin C."/>
            <person name="Canestro C."/>
            <person name="Bouquet J.M."/>
            <person name="Danks G."/>
            <person name="Poulain J."/>
            <person name="Campsteijn C."/>
            <person name="Adamski M."/>
            <person name="Cross I."/>
            <person name="Yadetie F."/>
            <person name="Muffato M."/>
            <person name="Louis A."/>
            <person name="Butcher S."/>
            <person name="Tsagkogeorga G."/>
            <person name="Konrad A."/>
            <person name="Singh S."/>
            <person name="Jensen M.F."/>
            <person name="Cong E.H."/>
            <person name="Eikeseth-Otteraa H."/>
            <person name="Noel B."/>
            <person name="Anthouard V."/>
            <person name="Porcel B.M."/>
            <person name="Kachouri-Lafond R."/>
            <person name="Nishino A."/>
            <person name="Ugolini M."/>
            <person name="Chourrout P."/>
            <person name="Nishida H."/>
            <person name="Aasland R."/>
            <person name="Huzurbazar S."/>
            <person name="Westhof E."/>
            <person name="Delsuc F."/>
            <person name="Lehrach H."/>
            <person name="Reinhardt R."/>
            <person name="Weissenbach J."/>
            <person name="Roy S.W."/>
            <person name="Artiguenave F."/>
            <person name="Postlethwait J.H."/>
            <person name="Manak J.R."/>
            <person name="Thompson E.M."/>
            <person name="Jaillon O."/>
            <person name="Du Pasquier L."/>
            <person name="Boudinot P."/>
            <person name="Liberles D.A."/>
            <person name="Volff J.N."/>
            <person name="Philippe H."/>
            <person name="Lenhard B."/>
            <person name="Roest Crollius H."/>
            <person name="Wincker P."/>
            <person name="Chourrout D."/>
        </authorList>
    </citation>
    <scope>NUCLEOTIDE SEQUENCE [LARGE SCALE GENOMIC DNA]</scope>
</reference>
<evidence type="ECO:0000313" key="5">
    <source>
        <dbReference type="Proteomes" id="UP000001307"/>
    </source>
</evidence>
<feature type="region of interest" description="Disordered" evidence="2">
    <location>
        <begin position="725"/>
        <end position="753"/>
    </location>
</feature>
<keyword evidence="3" id="KW-0472">Membrane</keyword>
<evidence type="ECO:0000313" key="4">
    <source>
        <dbReference type="EMBL" id="CBY13264.1"/>
    </source>
</evidence>
<sequence>MFNIEEIIDREHEQTLQITDKSLVLPETTKIEKHTHCAIQGTGTNASVELTEQCDSLEMDNHRQLYLSTLCDDAEKKTLNINLMFNNRISTLVMHKARSQGESGLSILITFPEARSVEAVIVKAHRKRHKSTTSYKIDVVEAARLTQEKLNIYFSSNNPTIKRDEMTISLLMETSSGDTTINSACSSLGLLSITALSVRGDVITDEQTSQNQQPETLEREEPKPETTVTTITTTEFNLEEKLELETRGRDFTYEFDDWDYRSEFSEALQDLSDALSDRKRRDIMSFVALGSNYLSYKTNKRAINVVRKENIEINDLQKQFSEELEREIVSITIEEDRQRKEIQERISELCELDQKIEMNLIKTTIKEELNFMTIKLLRQESNGGKYSAAHTAAVDLCAKMGSFPEGCAQYYDKQPAQYQGITPVFAEDGSICLEIIFLAMIPKISYLGTAISVLSTPIPLGRIKDENENGPNLFSYMSIDTPKMIIRNRNEVYDITNCITMKTIIFCTNEALTRSNAQNYCAQSLLQREKHPSCPSTIITTTAECLGKMDSKNNLLVSGFRTPIRLGPHKDLQMGRNFESESKLNGTIQFFATGETMSTVHCGQSWWSVPKKESETKVINLELKTRQGDRIDTESSYIMKNSKLNENFKESKYYNSSNIKLVKEKLDEKLSISQSISQEITSWSTKTKVYVFSTLAVVGLIVLCVMYFRAKQCISNARRRLPCLGQNERQPVPKRRRSKPRQDSSRDSALFGI</sequence>
<evidence type="ECO:0000256" key="3">
    <source>
        <dbReference type="SAM" id="Phobius"/>
    </source>
</evidence>
<feature type="region of interest" description="Disordered" evidence="2">
    <location>
        <begin position="205"/>
        <end position="229"/>
    </location>
</feature>
<name>E4XU67_OIKDI</name>
<dbReference type="InParanoid" id="E4XU67"/>
<organism evidence="4">
    <name type="scientific">Oikopleura dioica</name>
    <name type="common">Tunicate</name>
    <dbReference type="NCBI Taxonomy" id="34765"/>
    <lineage>
        <taxon>Eukaryota</taxon>
        <taxon>Metazoa</taxon>
        <taxon>Chordata</taxon>
        <taxon>Tunicata</taxon>
        <taxon>Appendicularia</taxon>
        <taxon>Copelata</taxon>
        <taxon>Oikopleuridae</taxon>
        <taxon>Oikopleura</taxon>
    </lineage>
</organism>
<gene>
    <name evidence="4" type="ORF">GSOID_T00004044001</name>
</gene>
<dbReference type="AlphaFoldDB" id="E4XU67"/>
<feature type="transmembrane region" description="Helical" evidence="3">
    <location>
        <begin position="689"/>
        <end position="710"/>
    </location>
</feature>
<feature type="compositionally biased region" description="Polar residues" evidence="2">
    <location>
        <begin position="205"/>
        <end position="215"/>
    </location>
</feature>
<proteinExistence type="predicted"/>
<keyword evidence="3" id="KW-1133">Transmembrane helix</keyword>
<keyword evidence="1" id="KW-0175">Coiled coil</keyword>
<keyword evidence="5" id="KW-1185">Reference proteome</keyword>
<feature type="coiled-coil region" evidence="1">
    <location>
        <begin position="299"/>
        <end position="341"/>
    </location>
</feature>
<keyword evidence="3" id="KW-0812">Transmembrane</keyword>
<dbReference type="Proteomes" id="UP000001307">
    <property type="component" value="Unassembled WGS sequence"/>
</dbReference>